<evidence type="ECO:0000313" key="3">
    <source>
        <dbReference type="RefSeq" id="XP_003743676.1"/>
    </source>
</evidence>
<protein>
    <submittedName>
        <fullName evidence="3">Uncharacterized protein LOC100907942</fullName>
    </submittedName>
</protein>
<feature type="chain" id="PRO_5042525494" evidence="1">
    <location>
        <begin position="18"/>
        <end position="147"/>
    </location>
</feature>
<dbReference type="Proteomes" id="UP000694867">
    <property type="component" value="Unplaced"/>
</dbReference>
<evidence type="ECO:0000256" key="1">
    <source>
        <dbReference type="SAM" id="SignalP"/>
    </source>
</evidence>
<accession>A0AAJ6QTU5</accession>
<organism evidence="2 3">
    <name type="scientific">Galendromus occidentalis</name>
    <name type="common">western predatory mite</name>
    <dbReference type="NCBI Taxonomy" id="34638"/>
    <lineage>
        <taxon>Eukaryota</taxon>
        <taxon>Metazoa</taxon>
        <taxon>Ecdysozoa</taxon>
        <taxon>Arthropoda</taxon>
        <taxon>Chelicerata</taxon>
        <taxon>Arachnida</taxon>
        <taxon>Acari</taxon>
        <taxon>Parasitiformes</taxon>
        <taxon>Mesostigmata</taxon>
        <taxon>Gamasina</taxon>
        <taxon>Phytoseioidea</taxon>
        <taxon>Phytoseiidae</taxon>
        <taxon>Typhlodrominae</taxon>
        <taxon>Galendromus</taxon>
    </lineage>
</organism>
<sequence>MLSPAFVMLLLVASVIAHRSVDVNLLVQNQQVPLDGPTVTIGEFVIPAVPESLFLERQKNIPRFSLLGSSQISERTDSLGSWVRDINGNFGRRPVCKRHACHTFGFDLQRHCCELTGVCCPHPHLYHHRHHRDLRIRPSVVAVVRDE</sequence>
<name>A0AAJ6QTU5_9ACAR</name>
<dbReference type="GeneID" id="100907942"/>
<proteinExistence type="predicted"/>
<evidence type="ECO:0000313" key="2">
    <source>
        <dbReference type="Proteomes" id="UP000694867"/>
    </source>
</evidence>
<keyword evidence="2" id="KW-1185">Reference proteome</keyword>
<dbReference type="AlphaFoldDB" id="A0AAJ6QTU5"/>
<feature type="signal peptide" evidence="1">
    <location>
        <begin position="1"/>
        <end position="17"/>
    </location>
</feature>
<reference evidence="3" key="1">
    <citation type="submission" date="2025-08" db="UniProtKB">
        <authorList>
            <consortium name="RefSeq"/>
        </authorList>
    </citation>
    <scope>IDENTIFICATION</scope>
</reference>
<gene>
    <name evidence="3" type="primary">LOC100907942</name>
</gene>
<dbReference type="KEGG" id="goe:100907942"/>
<keyword evidence="1" id="KW-0732">Signal</keyword>
<dbReference type="RefSeq" id="XP_003743676.1">
    <property type="nucleotide sequence ID" value="XM_003743628.1"/>
</dbReference>